<dbReference type="EMBL" id="JDST02000097">
    <property type="protein sequence ID" value="KFB75264.1"/>
    <property type="molecule type" value="Genomic_DNA"/>
</dbReference>
<dbReference type="AlphaFoldDB" id="A0A080MDG5"/>
<dbReference type="RefSeq" id="WP_034952380.1">
    <property type="nucleotide sequence ID" value="NZ_JDST02000097.1"/>
</dbReference>
<organism evidence="2 3">
    <name type="scientific">Candidatus Accumulibacter cognatus</name>
    <dbReference type="NCBI Taxonomy" id="2954383"/>
    <lineage>
        <taxon>Bacteria</taxon>
        <taxon>Pseudomonadati</taxon>
        <taxon>Pseudomonadota</taxon>
        <taxon>Betaproteobacteria</taxon>
        <taxon>Candidatus Accumulibacter</taxon>
    </lineage>
</organism>
<evidence type="ECO:0000313" key="2">
    <source>
        <dbReference type="EMBL" id="KFB75264.1"/>
    </source>
</evidence>
<keyword evidence="1" id="KW-0732">Signal</keyword>
<comment type="caution">
    <text evidence="2">The sequence shown here is derived from an EMBL/GenBank/DDBJ whole genome shotgun (WGS) entry which is preliminary data.</text>
</comment>
<feature type="chain" id="PRO_5001751207" description="PEP-CTERM protein-sorting domain-containing protein" evidence="1">
    <location>
        <begin position="30"/>
        <end position="227"/>
    </location>
</feature>
<evidence type="ECO:0000256" key="1">
    <source>
        <dbReference type="SAM" id="SignalP"/>
    </source>
</evidence>
<sequence>MMFGPHRRFSAALTAGIITLLACVTTARASVVSATPTLPVLGVPYASSIGVGCFPAVGACVVPGTITLTSLVSSTFDSSGQNIVANASYVGTLTNLGGVPIGSVNLSGTLEEEIFGRTSPSALGIWATELLALSLSGPVLGHTLTLTLDPAVPSTGFSSIMAEGGQGDRFRIDSFFDVFVELSLDTIPPLSTTRGPLHLSLVPEPSTWLLLIGGIAGLGCLRWRHTA</sequence>
<dbReference type="Proteomes" id="UP000021315">
    <property type="component" value="Unassembled WGS sequence"/>
</dbReference>
<proteinExistence type="predicted"/>
<evidence type="ECO:0008006" key="4">
    <source>
        <dbReference type="Google" id="ProtNLM"/>
    </source>
</evidence>
<feature type="signal peptide" evidence="1">
    <location>
        <begin position="1"/>
        <end position="29"/>
    </location>
</feature>
<evidence type="ECO:0000313" key="3">
    <source>
        <dbReference type="Proteomes" id="UP000021315"/>
    </source>
</evidence>
<gene>
    <name evidence="2" type="ORF">AW06_003711</name>
</gene>
<dbReference type="NCBIfam" id="TIGR02595">
    <property type="entry name" value="PEP_CTERM"/>
    <property type="match status" value="1"/>
</dbReference>
<dbReference type="InterPro" id="IPR013424">
    <property type="entry name" value="Ice-binding_C"/>
</dbReference>
<accession>A0A080MDG5</accession>
<protein>
    <recommendedName>
        <fullName evidence="4">PEP-CTERM protein-sorting domain-containing protein</fullName>
    </recommendedName>
</protein>
<name>A0A080MDG5_9PROT</name>
<keyword evidence="3" id="KW-1185">Reference proteome</keyword>
<reference evidence="2" key="1">
    <citation type="submission" date="2014-02" db="EMBL/GenBank/DDBJ databases">
        <title>Expanding our view of genomic diversity in Candidatus Accumulibacter clades.</title>
        <authorList>
            <person name="Skennerton C.T."/>
            <person name="Barr J.J."/>
            <person name="Slater F.R."/>
            <person name="Bond P.L."/>
            <person name="Tyson G.W."/>
        </authorList>
    </citation>
    <scope>NUCLEOTIDE SEQUENCE [LARGE SCALE GENOMIC DNA]</scope>
</reference>
<dbReference type="PROSITE" id="PS51257">
    <property type="entry name" value="PROKAR_LIPOPROTEIN"/>
    <property type="match status" value="1"/>
</dbReference>